<evidence type="ECO:0000256" key="5">
    <source>
        <dbReference type="SAM" id="Phobius"/>
    </source>
</evidence>
<dbReference type="AlphaFoldDB" id="A0A5C7J510"/>
<evidence type="ECO:0000313" key="8">
    <source>
        <dbReference type="Proteomes" id="UP000321026"/>
    </source>
</evidence>
<organism evidence="7 8">
    <name type="scientific">Candidatus Dojkabacteria bacterium</name>
    <dbReference type="NCBI Taxonomy" id="2099670"/>
    <lineage>
        <taxon>Bacteria</taxon>
        <taxon>Candidatus Dojkabacteria</taxon>
    </lineage>
</organism>
<dbReference type="PANTHER" id="PTHR11562:SF17">
    <property type="entry name" value="RE54080P-RELATED"/>
    <property type="match status" value="1"/>
</dbReference>
<feature type="transmembrane region" description="Helical" evidence="5">
    <location>
        <begin position="24"/>
        <end position="45"/>
    </location>
</feature>
<feature type="transmembrane region" description="Helical" evidence="5">
    <location>
        <begin position="155"/>
        <end position="172"/>
    </location>
</feature>
<dbReference type="InterPro" id="IPR027469">
    <property type="entry name" value="Cation_efflux_TMD_sf"/>
</dbReference>
<feature type="transmembrane region" description="Helical" evidence="5">
    <location>
        <begin position="51"/>
        <end position="72"/>
    </location>
</feature>
<dbReference type="EMBL" id="SSDS01000075">
    <property type="protein sequence ID" value="TXG76358.1"/>
    <property type="molecule type" value="Genomic_DNA"/>
</dbReference>
<reference evidence="7 8" key="1">
    <citation type="submission" date="2018-09" db="EMBL/GenBank/DDBJ databases">
        <title>Metagenome Assembled Genomes from an Advanced Water Purification Facility.</title>
        <authorList>
            <person name="Stamps B.W."/>
            <person name="Spear J.R."/>
        </authorList>
    </citation>
    <scope>NUCLEOTIDE SEQUENCE [LARGE SCALE GENOMIC DNA]</scope>
    <source>
        <strain evidence="7">Bin_63_2</strain>
    </source>
</reference>
<evidence type="ECO:0000256" key="2">
    <source>
        <dbReference type="ARBA" id="ARBA00022692"/>
    </source>
</evidence>
<feature type="domain" description="Cation efflux protein transmembrane" evidence="6">
    <location>
        <begin position="26"/>
        <end position="201"/>
    </location>
</feature>
<feature type="transmembrane region" description="Helical" evidence="5">
    <location>
        <begin position="84"/>
        <end position="103"/>
    </location>
</feature>
<evidence type="ECO:0000256" key="1">
    <source>
        <dbReference type="ARBA" id="ARBA00004141"/>
    </source>
</evidence>
<evidence type="ECO:0000313" key="7">
    <source>
        <dbReference type="EMBL" id="TXG76358.1"/>
    </source>
</evidence>
<dbReference type="InterPro" id="IPR050681">
    <property type="entry name" value="CDF/SLC30A"/>
</dbReference>
<dbReference type="NCBIfam" id="TIGR01297">
    <property type="entry name" value="CDF"/>
    <property type="match status" value="1"/>
</dbReference>
<dbReference type="SUPFAM" id="SSF161111">
    <property type="entry name" value="Cation efflux protein transmembrane domain-like"/>
    <property type="match status" value="1"/>
</dbReference>
<protein>
    <submittedName>
        <fullName evidence="7">Cation transporter</fullName>
    </submittedName>
</protein>
<dbReference type="InterPro" id="IPR058533">
    <property type="entry name" value="Cation_efflux_TM"/>
</dbReference>
<sequence>MSDHCCPADGVNLSDEKNNKLKRMFWIVLVLNAAMFFVEFFYGLIAGSNALLADSLDMLGDAFVYGISLLVVTRSIQAKANASLIKGIVTLLLGLFVVGQSVYKIFVPSIPQGETITFIGILALVVNLGCFWLLTKYKNGDLNVQSAWICSRNDVLGNAGVIIAGVLVVYFGSMWPDIIIGLGISMVVLSSAIGIIKESVSQRRI</sequence>
<dbReference type="Pfam" id="PF01545">
    <property type="entry name" value="Cation_efflux"/>
    <property type="match status" value="1"/>
</dbReference>
<feature type="transmembrane region" description="Helical" evidence="5">
    <location>
        <begin position="178"/>
        <end position="196"/>
    </location>
</feature>
<dbReference type="InterPro" id="IPR002524">
    <property type="entry name" value="Cation_efflux"/>
</dbReference>
<dbReference type="Gene3D" id="1.20.1510.10">
    <property type="entry name" value="Cation efflux protein transmembrane domain"/>
    <property type="match status" value="1"/>
</dbReference>
<evidence type="ECO:0000256" key="4">
    <source>
        <dbReference type="ARBA" id="ARBA00023136"/>
    </source>
</evidence>
<gene>
    <name evidence="7" type="ORF">E6Q11_04765</name>
</gene>
<evidence type="ECO:0000259" key="6">
    <source>
        <dbReference type="Pfam" id="PF01545"/>
    </source>
</evidence>
<accession>A0A5C7J510</accession>
<name>A0A5C7J510_9BACT</name>
<evidence type="ECO:0000256" key="3">
    <source>
        <dbReference type="ARBA" id="ARBA00022989"/>
    </source>
</evidence>
<dbReference type="GO" id="GO:0005385">
    <property type="term" value="F:zinc ion transmembrane transporter activity"/>
    <property type="evidence" value="ECO:0007669"/>
    <property type="project" value="TreeGrafter"/>
</dbReference>
<keyword evidence="3 5" id="KW-1133">Transmembrane helix</keyword>
<dbReference type="Proteomes" id="UP000321026">
    <property type="component" value="Unassembled WGS sequence"/>
</dbReference>
<comment type="caution">
    <text evidence="7">The sequence shown here is derived from an EMBL/GenBank/DDBJ whole genome shotgun (WGS) entry which is preliminary data.</text>
</comment>
<proteinExistence type="predicted"/>
<keyword evidence="4 5" id="KW-0472">Membrane</keyword>
<comment type="subcellular location">
    <subcellularLocation>
        <location evidence="1">Membrane</location>
        <topology evidence="1">Multi-pass membrane protein</topology>
    </subcellularLocation>
</comment>
<dbReference type="GO" id="GO:0005886">
    <property type="term" value="C:plasma membrane"/>
    <property type="evidence" value="ECO:0007669"/>
    <property type="project" value="TreeGrafter"/>
</dbReference>
<dbReference type="PANTHER" id="PTHR11562">
    <property type="entry name" value="CATION EFFLUX PROTEIN/ ZINC TRANSPORTER"/>
    <property type="match status" value="1"/>
</dbReference>
<keyword evidence="2 5" id="KW-0812">Transmembrane</keyword>
<feature type="transmembrane region" description="Helical" evidence="5">
    <location>
        <begin position="115"/>
        <end position="134"/>
    </location>
</feature>